<feature type="region of interest" description="Disordered" evidence="2">
    <location>
        <begin position="1"/>
        <end position="42"/>
    </location>
</feature>
<accession>A0ABT4RQH4</accession>
<dbReference type="PANTHER" id="PTHR11895">
    <property type="entry name" value="TRANSAMIDASE"/>
    <property type="match status" value="1"/>
</dbReference>
<evidence type="ECO:0000313" key="4">
    <source>
        <dbReference type="EMBL" id="MDA0140813.1"/>
    </source>
</evidence>
<dbReference type="EMBL" id="JAPCID010000045">
    <property type="protein sequence ID" value="MDA0140813.1"/>
    <property type="molecule type" value="Genomic_DNA"/>
</dbReference>
<protein>
    <submittedName>
        <fullName evidence="4">Amidase family protein</fullName>
    </submittedName>
</protein>
<gene>
    <name evidence="4" type="ORF">OJ962_25175</name>
</gene>
<dbReference type="InterPro" id="IPR020556">
    <property type="entry name" value="Amidase_CS"/>
</dbReference>
<dbReference type="PANTHER" id="PTHR11895:SF7">
    <property type="entry name" value="GLUTAMYL-TRNA(GLN) AMIDOTRANSFERASE SUBUNIT A, MITOCHONDRIAL"/>
    <property type="match status" value="1"/>
</dbReference>
<proteinExistence type="inferred from homology"/>
<keyword evidence="5" id="KW-1185">Reference proteome</keyword>
<evidence type="ECO:0000259" key="3">
    <source>
        <dbReference type="Pfam" id="PF01425"/>
    </source>
</evidence>
<organism evidence="4 5">
    <name type="scientific">Solirubrobacter deserti</name>
    <dbReference type="NCBI Taxonomy" id="2282478"/>
    <lineage>
        <taxon>Bacteria</taxon>
        <taxon>Bacillati</taxon>
        <taxon>Actinomycetota</taxon>
        <taxon>Thermoleophilia</taxon>
        <taxon>Solirubrobacterales</taxon>
        <taxon>Solirubrobacteraceae</taxon>
        <taxon>Solirubrobacter</taxon>
    </lineage>
</organism>
<name>A0ABT4RQH4_9ACTN</name>
<dbReference type="Gene3D" id="3.90.1300.10">
    <property type="entry name" value="Amidase signature (AS) domain"/>
    <property type="match status" value="1"/>
</dbReference>
<evidence type="ECO:0000256" key="2">
    <source>
        <dbReference type="SAM" id="MobiDB-lite"/>
    </source>
</evidence>
<dbReference type="Pfam" id="PF01425">
    <property type="entry name" value="Amidase"/>
    <property type="match status" value="1"/>
</dbReference>
<comment type="caution">
    <text evidence="4">The sequence shown here is derived from an EMBL/GenBank/DDBJ whole genome shotgun (WGS) entry which is preliminary data.</text>
</comment>
<dbReference type="InterPro" id="IPR000120">
    <property type="entry name" value="Amidase"/>
</dbReference>
<sequence>MGRSPDCGLRRPGGLNTAPVAHGITRNPWDTERIPGGSSGGSGALVAAGAVPIAHASDGGGSIRIPARATGLRA</sequence>
<dbReference type="SUPFAM" id="SSF75304">
    <property type="entry name" value="Amidase signature (AS) enzymes"/>
    <property type="match status" value="1"/>
</dbReference>
<dbReference type="InterPro" id="IPR023631">
    <property type="entry name" value="Amidase_dom"/>
</dbReference>
<feature type="domain" description="Amidase" evidence="3">
    <location>
        <begin position="15"/>
        <end position="72"/>
    </location>
</feature>
<comment type="similarity">
    <text evidence="1">Belongs to the amidase family.</text>
</comment>
<reference evidence="4" key="1">
    <citation type="submission" date="2022-10" db="EMBL/GenBank/DDBJ databases">
        <title>The WGS of Solirubrobacter sp. CPCC 204708.</title>
        <authorList>
            <person name="Jiang Z."/>
        </authorList>
    </citation>
    <scope>NUCLEOTIDE SEQUENCE</scope>
    <source>
        <strain evidence="4">CPCC 204708</strain>
    </source>
</reference>
<dbReference type="PROSITE" id="PS00571">
    <property type="entry name" value="AMIDASES"/>
    <property type="match status" value="1"/>
</dbReference>
<evidence type="ECO:0000256" key="1">
    <source>
        <dbReference type="ARBA" id="ARBA00009199"/>
    </source>
</evidence>
<evidence type="ECO:0000313" key="5">
    <source>
        <dbReference type="Proteomes" id="UP001147700"/>
    </source>
</evidence>
<dbReference type="Proteomes" id="UP001147700">
    <property type="component" value="Unassembled WGS sequence"/>
</dbReference>
<dbReference type="InterPro" id="IPR036928">
    <property type="entry name" value="AS_sf"/>
</dbReference>